<sequence length="60" mass="6870">MNNMETECMNINSSNLTVKILEWKAVASWKWIDGQMPVFVQLILSLLAIVNRDYAKPVAM</sequence>
<accession>A0A183IY51</accession>
<gene>
    <name evidence="1" type="ORF">SBAD_LOCUS8549</name>
</gene>
<dbReference type="AlphaFoldDB" id="A0A183IY51"/>
<reference evidence="1 2" key="2">
    <citation type="submission" date="2018-11" db="EMBL/GenBank/DDBJ databases">
        <authorList>
            <consortium name="Pathogen Informatics"/>
        </authorList>
    </citation>
    <scope>NUCLEOTIDE SEQUENCE [LARGE SCALE GENOMIC DNA]</scope>
</reference>
<dbReference type="WBParaSite" id="SBAD_0000886001-mRNA-1">
    <property type="protein sequence ID" value="SBAD_0000886001-mRNA-1"/>
    <property type="gene ID" value="SBAD_0000886001"/>
</dbReference>
<proteinExistence type="predicted"/>
<keyword evidence="2" id="KW-1185">Reference proteome</keyword>
<organism evidence="3">
    <name type="scientific">Soboliphyme baturini</name>
    <dbReference type="NCBI Taxonomy" id="241478"/>
    <lineage>
        <taxon>Eukaryota</taxon>
        <taxon>Metazoa</taxon>
        <taxon>Ecdysozoa</taxon>
        <taxon>Nematoda</taxon>
        <taxon>Enoplea</taxon>
        <taxon>Dorylaimia</taxon>
        <taxon>Dioctophymatida</taxon>
        <taxon>Dioctophymatoidea</taxon>
        <taxon>Soboliphymatidae</taxon>
        <taxon>Soboliphyme</taxon>
    </lineage>
</organism>
<evidence type="ECO:0000313" key="2">
    <source>
        <dbReference type="Proteomes" id="UP000270296"/>
    </source>
</evidence>
<evidence type="ECO:0000313" key="3">
    <source>
        <dbReference type="WBParaSite" id="SBAD_0000886001-mRNA-1"/>
    </source>
</evidence>
<dbReference type="EMBL" id="UZAM01011717">
    <property type="protein sequence ID" value="VDP17835.1"/>
    <property type="molecule type" value="Genomic_DNA"/>
</dbReference>
<dbReference type="Proteomes" id="UP000270296">
    <property type="component" value="Unassembled WGS sequence"/>
</dbReference>
<name>A0A183IY51_9BILA</name>
<protein>
    <submittedName>
        <fullName evidence="3">Transmembrane protein</fullName>
    </submittedName>
</protein>
<reference evidence="3" key="1">
    <citation type="submission" date="2016-06" db="UniProtKB">
        <authorList>
            <consortium name="WormBaseParasite"/>
        </authorList>
    </citation>
    <scope>IDENTIFICATION</scope>
</reference>
<evidence type="ECO:0000313" key="1">
    <source>
        <dbReference type="EMBL" id="VDP17835.1"/>
    </source>
</evidence>